<dbReference type="Gene3D" id="3.40.50.300">
    <property type="entry name" value="P-loop containing nucleotide triphosphate hydrolases"/>
    <property type="match status" value="2"/>
</dbReference>
<evidence type="ECO:0000259" key="5">
    <source>
        <dbReference type="PROSITE" id="PS50893"/>
    </source>
</evidence>
<dbReference type="PROSITE" id="PS50893">
    <property type="entry name" value="ABC_TRANSPORTER_2"/>
    <property type="match status" value="2"/>
</dbReference>
<evidence type="ECO:0000313" key="6">
    <source>
        <dbReference type="EMBL" id="MEQ2577990.1"/>
    </source>
</evidence>
<dbReference type="InterPro" id="IPR050107">
    <property type="entry name" value="ABC_carbohydrate_import_ATPase"/>
</dbReference>
<protein>
    <submittedName>
        <fullName evidence="6">Sugar ABC transporter ATP-binding protein</fullName>
    </submittedName>
</protein>
<keyword evidence="4 6" id="KW-0067">ATP-binding</keyword>
<organism evidence="6 7">
    <name type="scientific">Hominiventricola aquisgranensis</name>
    <dbReference type="NCBI Taxonomy" id="3133164"/>
    <lineage>
        <taxon>Bacteria</taxon>
        <taxon>Bacillati</taxon>
        <taxon>Bacillota</taxon>
        <taxon>Clostridia</taxon>
        <taxon>Lachnospirales</taxon>
        <taxon>Lachnospiraceae</taxon>
        <taxon>Hominiventricola</taxon>
    </lineage>
</organism>
<dbReference type="PROSITE" id="PS00211">
    <property type="entry name" value="ABC_TRANSPORTER_1"/>
    <property type="match status" value="1"/>
</dbReference>
<dbReference type="PANTHER" id="PTHR43790">
    <property type="entry name" value="CARBOHYDRATE TRANSPORT ATP-BINDING PROTEIN MG119-RELATED"/>
    <property type="match status" value="1"/>
</dbReference>
<keyword evidence="3" id="KW-0547">Nucleotide-binding</keyword>
<dbReference type="SUPFAM" id="SSF52540">
    <property type="entry name" value="P-loop containing nucleoside triphosphate hydrolases"/>
    <property type="match status" value="2"/>
</dbReference>
<feature type="domain" description="ABC transporter" evidence="5">
    <location>
        <begin position="9"/>
        <end position="241"/>
    </location>
</feature>
<proteinExistence type="predicted"/>
<dbReference type="CDD" id="cd03216">
    <property type="entry name" value="ABC_Carb_Monos_I"/>
    <property type="match status" value="1"/>
</dbReference>
<dbReference type="Proteomes" id="UP001470288">
    <property type="component" value="Unassembled WGS sequence"/>
</dbReference>
<reference evidence="6 7" key="1">
    <citation type="submission" date="2024-03" db="EMBL/GenBank/DDBJ databases">
        <title>Human intestinal bacterial collection.</title>
        <authorList>
            <person name="Pauvert C."/>
            <person name="Hitch T.C.A."/>
            <person name="Clavel T."/>
        </authorList>
    </citation>
    <scope>NUCLEOTIDE SEQUENCE [LARGE SCALE GENOMIC DNA]</scope>
    <source>
        <strain evidence="6 7">CLA-AA-H78B</strain>
    </source>
</reference>
<comment type="caution">
    <text evidence="6">The sequence shown here is derived from an EMBL/GenBank/DDBJ whole genome shotgun (WGS) entry which is preliminary data.</text>
</comment>
<dbReference type="InterPro" id="IPR017871">
    <property type="entry name" value="ABC_transporter-like_CS"/>
</dbReference>
<dbReference type="CDD" id="cd03215">
    <property type="entry name" value="ABC_Carb_Monos_II"/>
    <property type="match status" value="1"/>
</dbReference>
<keyword evidence="2" id="KW-0677">Repeat</keyword>
<evidence type="ECO:0000256" key="1">
    <source>
        <dbReference type="ARBA" id="ARBA00022448"/>
    </source>
</evidence>
<dbReference type="GO" id="GO:0005524">
    <property type="term" value="F:ATP binding"/>
    <property type="evidence" value="ECO:0007669"/>
    <property type="project" value="UniProtKB-KW"/>
</dbReference>
<keyword evidence="7" id="KW-1185">Reference proteome</keyword>
<dbReference type="RefSeq" id="WP_349143871.1">
    <property type="nucleotide sequence ID" value="NZ_JBBMFC010000005.1"/>
</dbReference>
<dbReference type="InterPro" id="IPR003439">
    <property type="entry name" value="ABC_transporter-like_ATP-bd"/>
</dbReference>
<dbReference type="SMART" id="SM00382">
    <property type="entry name" value="AAA"/>
    <property type="match status" value="2"/>
</dbReference>
<gene>
    <name evidence="6" type="ORF">WMO62_03910</name>
</gene>
<dbReference type="InterPro" id="IPR027417">
    <property type="entry name" value="P-loop_NTPase"/>
</dbReference>
<evidence type="ECO:0000313" key="7">
    <source>
        <dbReference type="Proteomes" id="UP001470288"/>
    </source>
</evidence>
<evidence type="ECO:0000256" key="3">
    <source>
        <dbReference type="ARBA" id="ARBA00022741"/>
    </source>
</evidence>
<accession>A0ABV1I0R3</accession>
<feature type="domain" description="ABC transporter" evidence="5">
    <location>
        <begin position="252"/>
        <end position="496"/>
    </location>
</feature>
<evidence type="ECO:0000256" key="2">
    <source>
        <dbReference type="ARBA" id="ARBA00022737"/>
    </source>
</evidence>
<name>A0ABV1I0R3_9FIRM</name>
<keyword evidence="1" id="KW-0813">Transport</keyword>
<sequence length="500" mass="54707">MNTGKDPLLQIRNISKTFTETKALDDVSIDIYPGEIHALLGENGAGKSTLIKILCGVYDCTEGTFIYKGNNIGLDVNKLSLSVVHQDLGLVDEMSVAENIAQVVGYQKNGLFISWKKTREKVMQVLSKLDCGINPDAEVSSLSAAEKSMVAISRALINKTDILILDEPTATLPQKDVDKLFEMLKQLQKQGIAIIYVSHRLDEIFEISQKITVLRNGKLVKTSNTCDMTPEQLVYDLLGKAIESVKKTEPAAASGDVLLELKQLNTTFVGPVNIQLKRGEILALFGLRGAGHHEVGRCIWGVEPKDSGEILIHGRPVKIKEPSDAIRNNIGFVSSKRKEEGMAADLSVKENLYANPYAIYKKSFCILNPKKESDSSKAAIKEFSIKTPNEEAAIGTLSGGNQQKVMVARWFEAKSEILIFEEPTIGVDIGAKMDIYKFMQLLLQEGKGVILISSDVEEVCNIAHRVVLFDRGGVIGEVTGEKINAPYLNGLAAGALKFEA</sequence>
<dbReference type="EMBL" id="JBBMFC010000005">
    <property type="protein sequence ID" value="MEQ2577990.1"/>
    <property type="molecule type" value="Genomic_DNA"/>
</dbReference>
<dbReference type="Pfam" id="PF00005">
    <property type="entry name" value="ABC_tran"/>
    <property type="match status" value="2"/>
</dbReference>
<dbReference type="PANTHER" id="PTHR43790:SF9">
    <property type="entry name" value="GALACTOFURANOSE TRANSPORTER ATP-BINDING PROTEIN YTFR"/>
    <property type="match status" value="1"/>
</dbReference>
<dbReference type="InterPro" id="IPR003593">
    <property type="entry name" value="AAA+_ATPase"/>
</dbReference>
<evidence type="ECO:0000256" key="4">
    <source>
        <dbReference type="ARBA" id="ARBA00022840"/>
    </source>
</evidence>